<sequence length="62" mass="7095">SGIPNPSQKLPCWRAKSEFGLKKRTLGIYLPQLWNRISELFGGIEDVFLSYNGLSFHLNDEI</sequence>
<proteinExistence type="predicted"/>
<name>X1MIX2_9ZZZZ</name>
<accession>X1MIX2</accession>
<feature type="non-terminal residue" evidence="1">
    <location>
        <position position="1"/>
    </location>
</feature>
<dbReference type="EMBL" id="BARV01019488">
    <property type="protein sequence ID" value="GAI31233.1"/>
    <property type="molecule type" value="Genomic_DNA"/>
</dbReference>
<reference evidence="1" key="1">
    <citation type="journal article" date="2014" name="Front. Microbiol.">
        <title>High frequency of phylogenetically diverse reductive dehalogenase-homologous genes in deep subseafloor sedimentary metagenomes.</title>
        <authorList>
            <person name="Kawai M."/>
            <person name="Futagami T."/>
            <person name="Toyoda A."/>
            <person name="Takaki Y."/>
            <person name="Nishi S."/>
            <person name="Hori S."/>
            <person name="Arai W."/>
            <person name="Tsubouchi T."/>
            <person name="Morono Y."/>
            <person name="Uchiyama I."/>
            <person name="Ito T."/>
            <person name="Fujiyama A."/>
            <person name="Inagaki F."/>
            <person name="Takami H."/>
        </authorList>
    </citation>
    <scope>NUCLEOTIDE SEQUENCE</scope>
    <source>
        <strain evidence="1">Expedition CK06-06</strain>
    </source>
</reference>
<comment type="caution">
    <text evidence="1">The sequence shown here is derived from an EMBL/GenBank/DDBJ whole genome shotgun (WGS) entry which is preliminary data.</text>
</comment>
<evidence type="ECO:0000313" key="1">
    <source>
        <dbReference type="EMBL" id="GAI31233.1"/>
    </source>
</evidence>
<organism evidence="1">
    <name type="scientific">marine sediment metagenome</name>
    <dbReference type="NCBI Taxonomy" id="412755"/>
    <lineage>
        <taxon>unclassified sequences</taxon>
        <taxon>metagenomes</taxon>
        <taxon>ecological metagenomes</taxon>
    </lineage>
</organism>
<protein>
    <submittedName>
        <fullName evidence="1">Uncharacterized protein</fullName>
    </submittedName>
</protein>
<dbReference type="AlphaFoldDB" id="X1MIX2"/>
<gene>
    <name evidence="1" type="ORF">S06H3_32749</name>
</gene>